<dbReference type="HOGENOM" id="CLU_019718_0_0_1"/>
<evidence type="ECO:0000256" key="3">
    <source>
        <dbReference type="ARBA" id="ARBA00022839"/>
    </source>
</evidence>
<dbReference type="InterPro" id="IPR002562">
    <property type="entry name" value="3'-5'_exonuclease_dom"/>
</dbReference>
<reference evidence="7" key="3">
    <citation type="submission" date="2021-02" db="UniProtKB">
        <authorList>
            <consortium name="EnsemblMetazoa"/>
        </authorList>
    </citation>
    <scope>IDENTIFICATION</scope>
    <source>
        <strain evidence="7">USDA</strain>
    </source>
</reference>
<sequence length="522" mass="60959">MKIILIETLSECREACEKIRNDCLVLSALGFDCEWVSYHVRYPVALLQLATYKKDCYLFRLNKLSIIPFELIEILEDQHIFKLGVLPAIDGLYLSADYDIRVQTTFDLRYLYPMCKGLGDLAKVVLGIMLNKDGIIAGSDWECHELSYSQKKYAAMDALVAIDVFKRFLQRFGWGWDNSKTFNYSELYEIFSRLDKTKYFNRDPPKNSTSSRKTKYFNRDPPKNSTSSRKICESSNLENKTTAKAKEKKPYTTPLLKKTDYYEKCYIYDPNKKLLCSCDYKKAMWYVNKGLANITHKSDSNIKIQLLFEPAGRANTIEEEKYYTQLKQNCCVVCGHNTSYSRHYVVPREYSICHEKAVEKGNILKKSLSILCKAPLHNNNRQSGKLQVKIRSYARTLLSNGDKISWEKKALMVEIILLYFGESKVTQKLLKDASSLKIKTPIEETHGFKVVKYFLQYPKGLIYLMCYWRNYFLKKMTPRHLPAFWSVLHNVSDEDMDFVKSEFVSFDDFLDNQCKIIEKDLY</sequence>
<evidence type="ECO:0000313" key="6">
    <source>
        <dbReference type="EMBL" id="EEB09843.1"/>
    </source>
</evidence>
<evidence type="ECO:0000259" key="5">
    <source>
        <dbReference type="SMART" id="SM00474"/>
    </source>
</evidence>
<dbReference type="Gene3D" id="3.30.420.10">
    <property type="entry name" value="Ribonuclease H-like superfamily/Ribonuclease H"/>
    <property type="match status" value="1"/>
</dbReference>
<dbReference type="GO" id="GO:0005737">
    <property type="term" value="C:cytoplasm"/>
    <property type="evidence" value="ECO:0007669"/>
    <property type="project" value="TreeGrafter"/>
</dbReference>
<dbReference type="eggNOG" id="KOG4373">
    <property type="taxonomic scope" value="Eukaryota"/>
</dbReference>
<dbReference type="KEGG" id="phu:Phum_PHUM002160"/>
<keyword evidence="2" id="KW-0378">Hydrolase</keyword>
<dbReference type="GO" id="GO:0006139">
    <property type="term" value="P:nucleobase-containing compound metabolic process"/>
    <property type="evidence" value="ECO:0007669"/>
    <property type="project" value="InterPro"/>
</dbReference>
<evidence type="ECO:0000313" key="8">
    <source>
        <dbReference type="Proteomes" id="UP000009046"/>
    </source>
</evidence>
<proteinExistence type="predicted"/>
<dbReference type="EMBL" id="DS234986">
    <property type="protein sequence ID" value="EEB09843.1"/>
    <property type="molecule type" value="Genomic_DNA"/>
</dbReference>
<feature type="domain" description="3'-5' exonuclease" evidence="5">
    <location>
        <begin position="3"/>
        <end position="173"/>
    </location>
</feature>
<accession>E0V8Y7</accession>
<keyword evidence="1" id="KW-0540">Nuclease</keyword>
<keyword evidence="8" id="KW-1185">Reference proteome</keyword>
<feature type="region of interest" description="Disordered" evidence="4">
    <location>
        <begin position="202"/>
        <end position="231"/>
    </location>
</feature>
<dbReference type="InParanoid" id="E0V8Y7"/>
<dbReference type="STRING" id="121224.E0V8Y7"/>
<reference evidence="6" key="1">
    <citation type="submission" date="2007-04" db="EMBL/GenBank/DDBJ databases">
        <title>Annotation of Pediculus humanus corporis strain USDA.</title>
        <authorList>
            <person name="Kirkness E."/>
            <person name="Hannick L."/>
            <person name="Hass B."/>
            <person name="Bruggner R."/>
            <person name="Lawson D."/>
            <person name="Bidwell S."/>
            <person name="Joardar V."/>
            <person name="Caler E."/>
            <person name="Walenz B."/>
            <person name="Inman J."/>
            <person name="Schobel S."/>
            <person name="Galinsky K."/>
            <person name="Amedeo P."/>
            <person name="Strausberg R."/>
        </authorList>
    </citation>
    <scope>NUCLEOTIDE SEQUENCE</scope>
    <source>
        <strain evidence="6">USDA</strain>
    </source>
</reference>
<dbReference type="EMBL" id="AAZO01000030">
    <property type="status" value="NOT_ANNOTATED_CDS"/>
    <property type="molecule type" value="Genomic_DNA"/>
</dbReference>
<dbReference type="GeneID" id="8233319"/>
<dbReference type="EnsemblMetazoa" id="PHUM002160-RA">
    <property type="protein sequence ID" value="PHUM002160-PA"/>
    <property type="gene ID" value="PHUM002160"/>
</dbReference>
<dbReference type="Proteomes" id="UP000009046">
    <property type="component" value="Unassembled WGS sequence"/>
</dbReference>
<organism>
    <name type="scientific">Pediculus humanus subsp. corporis</name>
    <name type="common">Body louse</name>
    <dbReference type="NCBI Taxonomy" id="121224"/>
    <lineage>
        <taxon>Eukaryota</taxon>
        <taxon>Metazoa</taxon>
        <taxon>Ecdysozoa</taxon>
        <taxon>Arthropoda</taxon>
        <taxon>Hexapoda</taxon>
        <taxon>Insecta</taxon>
        <taxon>Pterygota</taxon>
        <taxon>Neoptera</taxon>
        <taxon>Paraneoptera</taxon>
        <taxon>Psocodea</taxon>
        <taxon>Troctomorpha</taxon>
        <taxon>Phthiraptera</taxon>
        <taxon>Anoplura</taxon>
        <taxon>Pediculidae</taxon>
        <taxon>Pediculus</taxon>
    </lineage>
</organism>
<dbReference type="OrthoDB" id="1920326at2759"/>
<dbReference type="GO" id="GO:0003676">
    <property type="term" value="F:nucleic acid binding"/>
    <property type="evidence" value="ECO:0007669"/>
    <property type="project" value="InterPro"/>
</dbReference>
<protein>
    <submittedName>
        <fullName evidence="6 7">3-5 exonuclease, putative</fullName>
    </submittedName>
</protein>
<dbReference type="OMA" id="RYYQTPK"/>
<gene>
    <name evidence="7" type="primary">8233319</name>
    <name evidence="6" type="ORF">Phum_PHUM002160</name>
</gene>
<evidence type="ECO:0000256" key="4">
    <source>
        <dbReference type="SAM" id="MobiDB-lite"/>
    </source>
</evidence>
<dbReference type="FunCoup" id="E0V8Y7">
    <property type="interactions" value="880"/>
</dbReference>
<reference evidence="6" key="2">
    <citation type="submission" date="2007-04" db="EMBL/GenBank/DDBJ databases">
        <title>The genome of the human body louse.</title>
        <authorList>
            <consortium name="The Human Body Louse Genome Consortium"/>
            <person name="Kirkness E."/>
            <person name="Walenz B."/>
            <person name="Hass B."/>
            <person name="Bruggner R."/>
            <person name="Strausberg R."/>
        </authorList>
    </citation>
    <scope>NUCLEOTIDE SEQUENCE</scope>
    <source>
        <strain evidence="6">USDA</strain>
    </source>
</reference>
<dbReference type="GO" id="GO:0005634">
    <property type="term" value="C:nucleus"/>
    <property type="evidence" value="ECO:0007669"/>
    <property type="project" value="TreeGrafter"/>
</dbReference>
<dbReference type="GO" id="GO:0008408">
    <property type="term" value="F:3'-5' exonuclease activity"/>
    <property type="evidence" value="ECO:0007669"/>
    <property type="project" value="InterPro"/>
</dbReference>
<evidence type="ECO:0000313" key="7">
    <source>
        <dbReference type="EnsemblMetazoa" id="PHUM002160-PA"/>
    </source>
</evidence>
<dbReference type="CTD" id="8233319"/>
<dbReference type="RefSeq" id="XP_002422581.1">
    <property type="nucleotide sequence ID" value="XM_002422536.1"/>
</dbReference>
<dbReference type="PANTHER" id="PTHR13620">
    <property type="entry name" value="3-5 EXONUCLEASE"/>
    <property type="match status" value="1"/>
</dbReference>
<dbReference type="AlphaFoldDB" id="E0V8Y7"/>
<dbReference type="SUPFAM" id="SSF53098">
    <property type="entry name" value="Ribonuclease H-like"/>
    <property type="match status" value="1"/>
</dbReference>
<dbReference type="InterPro" id="IPR012337">
    <property type="entry name" value="RNaseH-like_sf"/>
</dbReference>
<dbReference type="PANTHER" id="PTHR13620:SF104">
    <property type="entry name" value="EXONUCLEASE 3'-5' DOMAIN-CONTAINING PROTEIN 2"/>
    <property type="match status" value="1"/>
</dbReference>
<dbReference type="Pfam" id="PF01612">
    <property type="entry name" value="DNA_pol_A_exo1"/>
    <property type="match status" value="1"/>
</dbReference>
<dbReference type="CDD" id="cd06141">
    <property type="entry name" value="WRN_exo"/>
    <property type="match status" value="1"/>
</dbReference>
<dbReference type="VEuPathDB" id="VectorBase:PHUM002160"/>
<evidence type="ECO:0000256" key="2">
    <source>
        <dbReference type="ARBA" id="ARBA00022801"/>
    </source>
</evidence>
<dbReference type="InterPro" id="IPR036397">
    <property type="entry name" value="RNaseH_sf"/>
</dbReference>
<keyword evidence="3 6" id="KW-0269">Exonuclease</keyword>
<dbReference type="InterPro" id="IPR051132">
    <property type="entry name" value="3-5_Exonuclease_domain"/>
</dbReference>
<evidence type="ECO:0000256" key="1">
    <source>
        <dbReference type="ARBA" id="ARBA00022722"/>
    </source>
</evidence>
<dbReference type="SMART" id="SM00474">
    <property type="entry name" value="35EXOc"/>
    <property type="match status" value="1"/>
</dbReference>
<name>E0V8Y7_PEDHC</name>